<evidence type="ECO:0000256" key="9">
    <source>
        <dbReference type="ARBA" id="ARBA00023152"/>
    </source>
</evidence>
<dbReference type="FunFam" id="3.20.20.70:FF:000111">
    <property type="entry name" value="Fructose-1,6-bisphosphate aldolase"/>
    <property type="match status" value="1"/>
</dbReference>
<dbReference type="InterPro" id="IPR000771">
    <property type="entry name" value="FBA_II"/>
</dbReference>
<dbReference type="PANTHER" id="PTHR30304">
    <property type="entry name" value="D-TAGATOSE-1,6-BISPHOSPHATE ALDOLASE"/>
    <property type="match status" value="1"/>
</dbReference>
<dbReference type="InterPro" id="IPR050246">
    <property type="entry name" value="Class_II_FBP_aldolase"/>
</dbReference>
<evidence type="ECO:0000256" key="3">
    <source>
        <dbReference type="ARBA" id="ARBA00002181"/>
    </source>
</evidence>
<comment type="catalytic activity">
    <reaction evidence="1">
        <text>beta-D-fructose 1,6-bisphosphate = D-glyceraldehyde 3-phosphate + dihydroxyacetone phosphate</text>
        <dbReference type="Rhea" id="RHEA:14729"/>
        <dbReference type="ChEBI" id="CHEBI:32966"/>
        <dbReference type="ChEBI" id="CHEBI:57642"/>
        <dbReference type="ChEBI" id="CHEBI:59776"/>
        <dbReference type="EC" id="4.1.2.13"/>
    </reaction>
</comment>
<evidence type="ECO:0000256" key="10">
    <source>
        <dbReference type="ARBA" id="ARBA00023239"/>
    </source>
</evidence>
<dbReference type="InterPro" id="IPR006412">
    <property type="entry name" value="Fruct_bisP_Calv"/>
</dbReference>
<dbReference type="InterPro" id="IPR013785">
    <property type="entry name" value="Aldolase_TIM"/>
</dbReference>
<keyword evidence="7" id="KW-0479">Metal-binding</keyword>
<dbReference type="GO" id="GO:0004332">
    <property type="term" value="F:fructose-bisphosphate aldolase activity"/>
    <property type="evidence" value="ECO:0007669"/>
    <property type="project" value="UniProtKB-EC"/>
</dbReference>
<evidence type="ECO:0000256" key="6">
    <source>
        <dbReference type="ARBA" id="ARBA00013068"/>
    </source>
</evidence>
<dbReference type="PANTHER" id="PTHR30304:SF0">
    <property type="entry name" value="D-TAGATOSE-1,6-BISPHOSPHATE ALDOLASE SUBUNIT GATY-RELATED"/>
    <property type="match status" value="1"/>
</dbReference>
<reference evidence="12" key="1">
    <citation type="submission" date="2018-06" db="EMBL/GenBank/DDBJ databases">
        <authorList>
            <person name="Zhirakovskaya E."/>
        </authorList>
    </citation>
    <scope>NUCLEOTIDE SEQUENCE</scope>
</reference>
<protein>
    <recommendedName>
        <fullName evidence="6">fructose-bisphosphate aldolase</fullName>
        <ecNumber evidence="6">4.1.2.13</ecNumber>
    </recommendedName>
    <alternativeName>
        <fullName evidence="11">Fructose-1,6-bisphosphate aldolase</fullName>
    </alternativeName>
</protein>
<evidence type="ECO:0000256" key="2">
    <source>
        <dbReference type="ARBA" id="ARBA00001947"/>
    </source>
</evidence>
<comment type="cofactor">
    <cofactor evidence="2">
        <name>Zn(2+)</name>
        <dbReference type="ChEBI" id="CHEBI:29105"/>
    </cofactor>
</comment>
<dbReference type="Pfam" id="PF01116">
    <property type="entry name" value="F_bP_aldolase"/>
    <property type="match status" value="1"/>
</dbReference>
<evidence type="ECO:0000313" key="12">
    <source>
        <dbReference type="EMBL" id="VAW16065.1"/>
    </source>
</evidence>
<dbReference type="SUPFAM" id="SSF51569">
    <property type="entry name" value="Aldolase"/>
    <property type="match status" value="1"/>
</dbReference>
<keyword evidence="9" id="KW-0324">Glycolysis</keyword>
<accession>A0A3B0TC99</accession>
<keyword evidence="10 12" id="KW-0456">Lyase</keyword>
<name>A0A3B0TC99_9ZZZZ</name>
<evidence type="ECO:0000256" key="5">
    <source>
        <dbReference type="ARBA" id="ARBA00005812"/>
    </source>
</evidence>
<organism evidence="12">
    <name type="scientific">hydrothermal vent metagenome</name>
    <dbReference type="NCBI Taxonomy" id="652676"/>
    <lineage>
        <taxon>unclassified sequences</taxon>
        <taxon>metagenomes</taxon>
        <taxon>ecological metagenomes</taxon>
    </lineage>
</organism>
<evidence type="ECO:0000256" key="11">
    <source>
        <dbReference type="ARBA" id="ARBA00031804"/>
    </source>
</evidence>
<dbReference type="Gene3D" id="3.20.20.70">
    <property type="entry name" value="Aldolase class I"/>
    <property type="match status" value="1"/>
</dbReference>
<dbReference type="PROSITE" id="PS00602">
    <property type="entry name" value="ALDOLASE_CLASS_II_1"/>
    <property type="match status" value="1"/>
</dbReference>
<dbReference type="AlphaFoldDB" id="A0A3B0TC99"/>
<dbReference type="EC" id="4.1.2.13" evidence="6"/>
<keyword evidence="8" id="KW-0862">Zinc</keyword>
<dbReference type="GO" id="GO:0006096">
    <property type="term" value="P:glycolytic process"/>
    <property type="evidence" value="ECO:0007669"/>
    <property type="project" value="UniProtKB-KW"/>
</dbReference>
<sequence>MALITLRQLLDHASENGYGMPAFNITNLETMQAVMEAADKTNSPVLLQASRTARNYMGDKFLQHMFMAAAETYPHLPVCVHLDHGNELDTCMSAMDMGFTSVMMDGSLEADAKTPSEYDYNVSETSSVVEVAHARGISVEGELGVLGSLETGMGEKEDGHGFEGMLARNQLLTDPTEACDFVASTGVDALAVACGTSHGAYKFSKRPNGDILAMNVIEQIHEKLPHTHLVMHGASTVPQYLQDLINQHGGDIPQTFGVPLEEVERGIKCGVRKINIDTDIRMALSGSMREFLMNNQSSFDLRAILKPGRKRVVDLCAKRNELFGCAGMADKIKPLSLSQMADRYAAGIFRSKAA</sequence>
<evidence type="ECO:0000256" key="4">
    <source>
        <dbReference type="ARBA" id="ARBA00004714"/>
    </source>
</evidence>
<dbReference type="PROSITE" id="PS00806">
    <property type="entry name" value="ALDOLASE_CLASS_II_2"/>
    <property type="match status" value="1"/>
</dbReference>
<evidence type="ECO:0000256" key="7">
    <source>
        <dbReference type="ARBA" id="ARBA00022723"/>
    </source>
</evidence>
<dbReference type="NCBIfam" id="TIGR00167">
    <property type="entry name" value="cbbA"/>
    <property type="match status" value="1"/>
</dbReference>
<gene>
    <name evidence="12" type="ORF">MNBD_ALPHA11-567</name>
</gene>
<comment type="function">
    <text evidence="3">Catalyzes the aldol condensation of dihydroxyacetone phosphate (DHAP or glycerone-phosphate) with glyceraldehyde 3-phosphate (G3P) to form fructose 1,6-bisphosphate (FBP) in gluconeogenesis and the reverse reaction in glycolysis.</text>
</comment>
<evidence type="ECO:0000256" key="1">
    <source>
        <dbReference type="ARBA" id="ARBA00000441"/>
    </source>
</evidence>
<dbReference type="EMBL" id="UOEQ01000086">
    <property type="protein sequence ID" value="VAW16065.1"/>
    <property type="molecule type" value="Genomic_DNA"/>
</dbReference>
<dbReference type="GO" id="GO:0008270">
    <property type="term" value="F:zinc ion binding"/>
    <property type="evidence" value="ECO:0007669"/>
    <property type="project" value="InterPro"/>
</dbReference>
<dbReference type="CDD" id="cd00947">
    <property type="entry name" value="TBP_aldolase_IIB"/>
    <property type="match status" value="1"/>
</dbReference>
<dbReference type="PIRSF" id="PIRSF001359">
    <property type="entry name" value="F_bP_aldolase_II"/>
    <property type="match status" value="1"/>
</dbReference>
<dbReference type="NCBIfam" id="TIGR01521">
    <property type="entry name" value="FruBisAldo_II_B"/>
    <property type="match status" value="1"/>
</dbReference>
<comment type="pathway">
    <text evidence="4">Carbohydrate degradation; glycolysis; D-glyceraldehyde 3-phosphate and glycerone phosphate from D-glucose: step 4/4.</text>
</comment>
<comment type="similarity">
    <text evidence="5">Belongs to the class II fructose-bisphosphate aldolase family.</text>
</comment>
<proteinExistence type="inferred from homology"/>
<evidence type="ECO:0000256" key="8">
    <source>
        <dbReference type="ARBA" id="ARBA00022833"/>
    </source>
</evidence>